<dbReference type="InterPro" id="IPR036291">
    <property type="entry name" value="NAD(P)-bd_dom_sf"/>
</dbReference>
<dbReference type="InterPro" id="IPR016040">
    <property type="entry name" value="NAD(P)-bd_dom"/>
</dbReference>
<protein>
    <recommendedName>
        <fullName evidence="5">UDP-glucuronate decarboxylase</fullName>
        <ecNumber evidence="5">4.1.1.35</ecNumber>
    </recommendedName>
</protein>
<dbReference type="OrthoDB" id="9771073at2"/>
<dbReference type="PANTHER" id="PTHR43078:SF6">
    <property type="entry name" value="UDP-GLUCURONIC ACID DECARBOXYLASE 1"/>
    <property type="match status" value="1"/>
</dbReference>
<comment type="pathway">
    <text evidence="3">Nucleotide-sugar biosynthesis; UDP-alpha-D-xylose biosynthesis; UDP-alpha-D-xylose from UDP-alpha-D-glucuronate: step 1/1.</text>
</comment>
<evidence type="ECO:0000256" key="7">
    <source>
        <dbReference type="ARBA" id="ARBA00022793"/>
    </source>
</evidence>
<proteinExistence type="inferred from homology"/>
<keyword evidence="13" id="KW-0325">Glycoprotein</keyword>
<dbReference type="Proteomes" id="UP000306196">
    <property type="component" value="Unassembled WGS sequence"/>
</dbReference>
<comment type="subcellular location">
    <subcellularLocation>
        <location evidence="2">Golgi apparatus</location>
        <location evidence="2">Golgi stack membrane</location>
        <topology evidence="2">Single-pass type II membrane protein</topology>
    </subcellularLocation>
</comment>
<keyword evidence="11" id="KW-0333">Golgi apparatus</keyword>
<keyword evidence="12" id="KW-0472">Membrane</keyword>
<evidence type="ECO:0000256" key="11">
    <source>
        <dbReference type="ARBA" id="ARBA00023034"/>
    </source>
</evidence>
<dbReference type="AlphaFoldDB" id="A0A5R8KGZ3"/>
<evidence type="ECO:0000256" key="12">
    <source>
        <dbReference type="ARBA" id="ARBA00023136"/>
    </source>
</evidence>
<dbReference type="GO" id="GO:0048040">
    <property type="term" value="F:UDP-glucuronate decarboxylase activity"/>
    <property type="evidence" value="ECO:0007669"/>
    <property type="project" value="UniProtKB-EC"/>
</dbReference>
<dbReference type="GO" id="GO:0070403">
    <property type="term" value="F:NAD+ binding"/>
    <property type="evidence" value="ECO:0007669"/>
    <property type="project" value="InterPro"/>
</dbReference>
<sequence>MSHKKTAVVTGAAGFLGSHLTDYLLARDYKVIGMDNLLTGNVRNIEHLAGNQDYEFIKHDVTKFIYIPGAVDLVFHFASPASPIDYLEKPIQTLKVGSLGTHNTLGLAKEKGATFLIASTSECYGDPLEHPQKETYWGNVNPVGPRGVYDEAKRFAEAMTMGYHRFHKLDTKIVRIFNTYGPRMRLDDGRVVPAFIGQALQGRPLTVQGDGSQTRSFCYVSDLIDGIYRLSQGDYHEPVNIGNPREMTVLEFAQRILEITGSESEIEFRPLPEDDPKVRQPDITLARKTLGWEPKVPFEEGIVNTVAYFKNFLALNA</sequence>
<gene>
    <name evidence="16" type="ORF">FEM03_05375</name>
</gene>
<dbReference type="EMBL" id="VAUV01000004">
    <property type="protein sequence ID" value="TLD71576.1"/>
    <property type="molecule type" value="Genomic_DNA"/>
</dbReference>
<evidence type="ECO:0000313" key="17">
    <source>
        <dbReference type="Proteomes" id="UP000306196"/>
    </source>
</evidence>
<evidence type="ECO:0000256" key="6">
    <source>
        <dbReference type="ARBA" id="ARBA00022692"/>
    </source>
</evidence>
<dbReference type="RefSeq" id="WP_138085172.1">
    <property type="nucleotide sequence ID" value="NZ_VAUV01000004.1"/>
</dbReference>
<dbReference type="GO" id="GO:0033320">
    <property type="term" value="P:UDP-D-xylose biosynthetic process"/>
    <property type="evidence" value="ECO:0007669"/>
    <property type="project" value="UniProtKB-UniPathway"/>
</dbReference>
<comment type="cofactor">
    <cofactor evidence="1">
        <name>NAD(+)</name>
        <dbReference type="ChEBI" id="CHEBI:57540"/>
    </cofactor>
</comment>
<evidence type="ECO:0000256" key="13">
    <source>
        <dbReference type="ARBA" id="ARBA00023180"/>
    </source>
</evidence>
<comment type="similarity">
    <text evidence="4">Belongs to the NAD(P)-dependent epimerase/dehydratase family. UDP-glucuronic acid decarboxylase subfamily.</text>
</comment>
<keyword evidence="10" id="KW-0520">NAD</keyword>
<dbReference type="PANTHER" id="PTHR43078">
    <property type="entry name" value="UDP-GLUCURONIC ACID DECARBOXYLASE-RELATED"/>
    <property type="match status" value="1"/>
</dbReference>
<evidence type="ECO:0000259" key="15">
    <source>
        <dbReference type="Pfam" id="PF16363"/>
    </source>
</evidence>
<dbReference type="Gene3D" id="3.40.50.720">
    <property type="entry name" value="NAD(P)-binding Rossmann-like Domain"/>
    <property type="match status" value="2"/>
</dbReference>
<keyword evidence="6" id="KW-0812">Transmembrane</keyword>
<evidence type="ECO:0000256" key="9">
    <source>
        <dbReference type="ARBA" id="ARBA00022989"/>
    </source>
</evidence>
<dbReference type="SUPFAM" id="SSF51735">
    <property type="entry name" value="NAD(P)-binding Rossmann-fold domains"/>
    <property type="match status" value="1"/>
</dbReference>
<comment type="caution">
    <text evidence="16">The sequence shown here is derived from an EMBL/GenBank/DDBJ whole genome shotgun (WGS) entry which is preliminary data.</text>
</comment>
<dbReference type="GO" id="GO:0005737">
    <property type="term" value="C:cytoplasm"/>
    <property type="evidence" value="ECO:0007669"/>
    <property type="project" value="TreeGrafter"/>
</dbReference>
<reference evidence="16 17" key="1">
    <citation type="submission" date="2019-05" db="EMBL/GenBank/DDBJ databases">
        <title>Verrucobacter flavum gen. nov., sp. nov. a new member of the family Verrucomicrobiaceae.</title>
        <authorList>
            <person name="Szuroczki S."/>
            <person name="Abbaszade G."/>
            <person name="Szabo A."/>
            <person name="Felfoldi T."/>
            <person name="Schumann P."/>
            <person name="Boka K."/>
            <person name="Keki Z."/>
            <person name="Toumi M."/>
            <person name="Toth E."/>
        </authorList>
    </citation>
    <scope>NUCLEOTIDE SEQUENCE [LARGE SCALE GENOMIC DNA]</scope>
    <source>
        <strain evidence="16 17">MG-N-17</strain>
    </source>
</reference>
<dbReference type="CDD" id="cd05230">
    <property type="entry name" value="UGD_SDR_e"/>
    <property type="match status" value="1"/>
</dbReference>
<name>A0A5R8KGZ3_9BACT</name>
<dbReference type="UniPathway" id="UPA00796">
    <property type="reaction ID" value="UER00771"/>
</dbReference>
<keyword evidence="14" id="KW-0456">Lyase</keyword>
<accession>A0A5R8KGZ3</accession>
<dbReference type="Pfam" id="PF16363">
    <property type="entry name" value="GDP_Man_Dehyd"/>
    <property type="match status" value="1"/>
</dbReference>
<dbReference type="GO" id="GO:0042732">
    <property type="term" value="P:D-xylose metabolic process"/>
    <property type="evidence" value="ECO:0007669"/>
    <property type="project" value="InterPro"/>
</dbReference>
<dbReference type="InterPro" id="IPR044516">
    <property type="entry name" value="UXS-like"/>
</dbReference>
<keyword evidence="9" id="KW-1133">Transmembrane helix</keyword>
<evidence type="ECO:0000313" key="16">
    <source>
        <dbReference type="EMBL" id="TLD71576.1"/>
    </source>
</evidence>
<evidence type="ECO:0000256" key="4">
    <source>
        <dbReference type="ARBA" id="ARBA00007505"/>
    </source>
</evidence>
<evidence type="ECO:0000256" key="10">
    <source>
        <dbReference type="ARBA" id="ARBA00023027"/>
    </source>
</evidence>
<dbReference type="FunFam" id="3.40.50.720:FF:000065">
    <property type="entry name" value="UDP-glucuronic acid decarboxylase 1"/>
    <property type="match status" value="1"/>
</dbReference>
<keyword evidence="7" id="KW-0210">Decarboxylase</keyword>
<keyword evidence="17" id="KW-1185">Reference proteome</keyword>
<evidence type="ECO:0000256" key="8">
    <source>
        <dbReference type="ARBA" id="ARBA00022968"/>
    </source>
</evidence>
<evidence type="ECO:0000256" key="1">
    <source>
        <dbReference type="ARBA" id="ARBA00001911"/>
    </source>
</evidence>
<evidence type="ECO:0000256" key="14">
    <source>
        <dbReference type="ARBA" id="ARBA00023239"/>
    </source>
</evidence>
<keyword evidence="8" id="KW-0735">Signal-anchor</keyword>
<dbReference type="EC" id="4.1.1.35" evidence="5"/>
<organism evidence="16 17">
    <name type="scientific">Phragmitibacter flavus</name>
    <dbReference type="NCBI Taxonomy" id="2576071"/>
    <lineage>
        <taxon>Bacteria</taxon>
        <taxon>Pseudomonadati</taxon>
        <taxon>Verrucomicrobiota</taxon>
        <taxon>Verrucomicrobiia</taxon>
        <taxon>Verrucomicrobiales</taxon>
        <taxon>Verrucomicrobiaceae</taxon>
        <taxon>Phragmitibacter</taxon>
    </lineage>
</organism>
<feature type="domain" description="NAD(P)-binding" evidence="15">
    <location>
        <begin position="9"/>
        <end position="303"/>
    </location>
</feature>
<evidence type="ECO:0000256" key="5">
    <source>
        <dbReference type="ARBA" id="ARBA00012290"/>
    </source>
</evidence>
<evidence type="ECO:0000256" key="3">
    <source>
        <dbReference type="ARBA" id="ARBA00005100"/>
    </source>
</evidence>
<evidence type="ECO:0000256" key="2">
    <source>
        <dbReference type="ARBA" id="ARBA00004447"/>
    </source>
</evidence>